<keyword evidence="3" id="KW-1185">Reference proteome</keyword>
<sequence>MADDCVEEGRSMDLGKLEALGPLRLARKASQGVAAAVIVCSPLRTLSKVAQVRKGGRVPGLAMGRGRGGWRPAVYGGLGARQGKHACLLGTRQREECGQRPGGGPGRSLSLNAEQKAEEKGEGLKYPGKAASVTRPPNGIRRLSEEAESWREQRPERCWGGGKGFQQKRGAEGISGEPGTSGCHGG</sequence>
<gene>
    <name evidence="2" type="ORF">NDU88_005571</name>
</gene>
<reference evidence="2" key="1">
    <citation type="journal article" date="2022" name="bioRxiv">
        <title>Sequencing and chromosome-scale assembly of the giantPleurodeles waltlgenome.</title>
        <authorList>
            <person name="Brown T."/>
            <person name="Elewa A."/>
            <person name="Iarovenko S."/>
            <person name="Subramanian E."/>
            <person name="Araus A.J."/>
            <person name="Petzold A."/>
            <person name="Susuki M."/>
            <person name="Suzuki K.-i.T."/>
            <person name="Hayashi T."/>
            <person name="Toyoda A."/>
            <person name="Oliveira C."/>
            <person name="Osipova E."/>
            <person name="Leigh N.D."/>
            <person name="Simon A."/>
            <person name="Yun M.H."/>
        </authorList>
    </citation>
    <scope>NUCLEOTIDE SEQUENCE</scope>
    <source>
        <strain evidence="2">20211129_DDA</strain>
        <tissue evidence="2">Liver</tissue>
    </source>
</reference>
<dbReference type="Proteomes" id="UP001066276">
    <property type="component" value="Chromosome 1_1"/>
</dbReference>
<evidence type="ECO:0000313" key="3">
    <source>
        <dbReference type="Proteomes" id="UP001066276"/>
    </source>
</evidence>
<evidence type="ECO:0000256" key="1">
    <source>
        <dbReference type="SAM" id="MobiDB-lite"/>
    </source>
</evidence>
<accession>A0AAV7WV47</accession>
<feature type="compositionally biased region" description="Basic and acidic residues" evidence="1">
    <location>
        <begin position="142"/>
        <end position="157"/>
    </location>
</feature>
<protein>
    <submittedName>
        <fullName evidence="2">Uncharacterized protein</fullName>
    </submittedName>
</protein>
<organism evidence="2 3">
    <name type="scientific">Pleurodeles waltl</name>
    <name type="common">Iberian ribbed newt</name>
    <dbReference type="NCBI Taxonomy" id="8319"/>
    <lineage>
        <taxon>Eukaryota</taxon>
        <taxon>Metazoa</taxon>
        <taxon>Chordata</taxon>
        <taxon>Craniata</taxon>
        <taxon>Vertebrata</taxon>
        <taxon>Euteleostomi</taxon>
        <taxon>Amphibia</taxon>
        <taxon>Batrachia</taxon>
        <taxon>Caudata</taxon>
        <taxon>Salamandroidea</taxon>
        <taxon>Salamandridae</taxon>
        <taxon>Pleurodelinae</taxon>
        <taxon>Pleurodeles</taxon>
    </lineage>
</organism>
<name>A0AAV7WV47_PLEWA</name>
<proteinExistence type="predicted"/>
<comment type="caution">
    <text evidence="2">The sequence shown here is derived from an EMBL/GenBank/DDBJ whole genome shotgun (WGS) entry which is preliminary data.</text>
</comment>
<feature type="region of interest" description="Disordered" evidence="1">
    <location>
        <begin position="94"/>
        <end position="186"/>
    </location>
</feature>
<evidence type="ECO:0000313" key="2">
    <source>
        <dbReference type="EMBL" id="KAJ1217984.1"/>
    </source>
</evidence>
<dbReference type="EMBL" id="JANPWB010000001">
    <property type="protein sequence ID" value="KAJ1217984.1"/>
    <property type="molecule type" value="Genomic_DNA"/>
</dbReference>
<dbReference type="AlphaFoldDB" id="A0AAV7WV47"/>